<dbReference type="AlphaFoldDB" id="C1N7R9"/>
<accession>C1N7R9</accession>
<dbReference type="STRING" id="564608.C1N7R9"/>
<evidence type="ECO:0000313" key="6">
    <source>
        <dbReference type="Proteomes" id="UP000001876"/>
    </source>
</evidence>
<feature type="compositionally biased region" description="Basic and acidic residues" evidence="4">
    <location>
        <begin position="193"/>
        <end position="202"/>
    </location>
</feature>
<dbReference type="PANTHER" id="PTHR24171">
    <property type="entry name" value="ANKYRIN REPEAT DOMAIN-CONTAINING PROTEIN 39-RELATED"/>
    <property type="match status" value="1"/>
</dbReference>
<name>C1N7R9_MICPC</name>
<dbReference type="OrthoDB" id="71307at2759"/>
<dbReference type="InterPro" id="IPR036770">
    <property type="entry name" value="Ankyrin_rpt-contain_sf"/>
</dbReference>
<dbReference type="SMART" id="SM00248">
    <property type="entry name" value="ANK"/>
    <property type="match status" value="3"/>
</dbReference>
<evidence type="ECO:0000256" key="4">
    <source>
        <dbReference type="SAM" id="MobiDB-lite"/>
    </source>
</evidence>
<dbReference type="EMBL" id="GG663750">
    <property type="protein sequence ID" value="EEH51578.1"/>
    <property type="molecule type" value="Genomic_DNA"/>
</dbReference>
<dbReference type="KEGG" id="mpp:MICPUCDRAFT_53804"/>
<protein>
    <submittedName>
        <fullName evidence="5">Predicted protein</fullName>
    </submittedName>
</protein>
<organism evidence="6">
    <name type="scientific">Micromonas pusilla (strain CCMP1545)</name>
    <name type="common">Picoplanktonic green alga</name>
    <dbReference type="NCBI Taxonomy" id="564608"/>
    <lineage>
        <taxon>Eukaryota</taxon>
        <taxon>Viridiplantae</taxon>
        <taxon>Chlorophyta</taxon>
        <taxon>Mamiellophyceae</taxon>
        <taxon>Mamiellales</taxon>
        <taxon>Mamiellaceae</taxon>
        <taxon>Micromonas</taxon>
    </lineage>
</organism>
<dbReference type="Pfam" id="PF12796">
    <property type="entry name" value="Ank_2"/>
    <property type="match status" value="1"/>
</dbReference>
<dbReference type="RefSeq" id="XP_003063956.1">
    <property type="nucleotide sequence ID" value="XM_003063910.1"/>
</dbReference>
<dbReference type="GeneID" id="9689582"/>
<evidence type="ECO:0000256" key="1">
    <source>
        <dbReference type="ARBA" id="ARBA00022737"/>
    </source>
</evidence>
<dbReference type="Gene3D" id="1.25.40.20">
    <property type="entry name" value="Ankyrin repeat-containing domain"/>
    <property type="match status" value="1"/>
</dbReference>
<dbReference type="PROSITE" id="PS50297">
    <property type="entry name" value="ANK_REP_REGION"/>
    <property type="match status" value="1"/>
</dbReference>
<dbReference type="SUPFAM" id="SSF48403">
    <property type="entry name" value="Ankyrin repeat"/>
    <property type="match status" value="1"/>
</dbReference>
<evidence type="ECO:0000256" key="3">
    <source>
        <dbReference type="PROSITE-ProRule" id="PRU00023"/>
    </source>
</evidence>
<dbReference type="Proteomes" id="UP000001876">
    <property type="component" value="Unassembled WGS sequence"/>
</dbReference>
<dbReference type="InterPro" id="IPR002110">
    <property type="entry name" value="Ankyrin_rpt"/>
</dbReference>
<keyword evidence="1" id="KW-0677">Repeat</keyword>
<feature type="compositionally biased region" description="Basic and acidic residues" evidence="4">
    <location>
        <begin position="161"/>
        <end position="182"/>
    </location>
</feature>
<proteinExistence type="predicted"/>
<feature type="region of interest" description="Disordered" evidence="4">
    <location>
        <begin position="161"/>
        <end position="202"/>
    </location>
</feature>
<evidence type="ECO:0000313" key="5">
    <source>
        <dbReference type="EMBL" id="EEH51578.1"/>
    </source>
</evidence>
<reference evidence="5 6" key="1">
    <citation type="journal article" date="2009" name="Science">
        <title>Green evolution and dynamic adaptations revealed by genomes of the marine picoeukaryotes Micromonas.</title>
        <authorList>
            <person name="Worden A.Z."/>
            <person name="Lee J.H."/>
            <person name="Mock T."/>
            <person name="Rouze P."/>
            <person name="Simmons M.P."/>
            <person name="Aerts A.L."/>
            <person name="Allen A.E."/>
            <person name="Cuvelier M.L."/>
            <person name="Derelle E."/>
            <person name="Everett M.V."/>
            <person name="Foulon E."/>
            <person name="Grimwood J."/>
            <person name="Gundlach H."/>
            <person name="Henrissat B."/>
            <person name="Napoli C."/>
            <person name="McDonald S.M."/>
            <person name="Parker M.S."/>
            <person name="Rombauts S."/>
            <person name="Salamov A."/>
            <person name="Von Dassow P."/>
            <person name="Badger J.H."/>
            <person name="Coutinho P.M."/>
            <person name="Demir E."/>
            <person name="Dubchak I."/>
            <person name="Gentemann C."/>
            <person name="Eikrem W."/>
            <person name="Gready J.E."/>
            <person name="John U."/>
            <person name="Lanier W."/>
            <person name="Lindquist E.A."/>
            <person name="Lucas S."/>
            <person name="Mayer K.F."/>
            <person name="Moreau H."/>
            <person name="Not F."/>
            <person name="Otillar R."/>
            <person name="Panaud O."/>
            <person name="Pangilinan J."/>
            <person name="Paulsen I."/>
            <person name="Piegu B."/>
            <person name="Poliakov A."/>
            <person name="Robbens S."/>
            <person name="Schmutz J."/>
            <person name="Toulza E."/>
            <person name="Wyss T."/>
            <person name="Zelensky A."/>
            <person name="Zhou K."/>
            <person name="Armbrust E.V."/>
            <person name="Bhattacharya D."/>
            <person name="Goodenough U.W."/>
            <person name="Van de Peer Y."/>
            <person name="Grigoriev I.V."/>
        </authorList>
    </citation>
    <scope>NUCLEOTIDE SEQUENCE [LARGE SCALE GENOMIC DNA]</scope>
    <source>
        <strain evidence="5 6">CCMP1545</strain>
    </source>
</reference>
<evidence type="ECO:0000256" key="2">
    <source>
        <dbReference type="ARBA" id="ARBA00023043"/>
    </source>
</evidence>
<dbReference type="PROSITE" id="PS50088">
    <property type="entry name" value="ANK_REPEAT"/>
    <property type="match status" value="1"/>
</dbReference>
<sequence>MVERNPWYSRVKGPFPESYGCVGVKPDGGGSMRGRGTVGKMRVHHAVFNRDSGAFYTLVPIRPRTRDLIKKLIDDGDDVNEVEGAGNTPLFCAAYDGWNEGVELLCELGAKVNASNNAGDTAWQWAANMMHDSTCEVLEKLGADKEYLGRVIVKDFYDLPDGKEHPKPSLEYLEWQKQKDAEREVDETAQWDEWSKPGKPEP</sequence>
<dbReference type="OMA" id="PWHWARN"/>
<feature type="repeat" description="ANK" evidence="3">
    <location>
        <begin position="85"/>
        <end position="117"/>
    </location>
</feature>
<dbReference type="eggNOG" id="ENOG502S1IC">
    <property type="taxonomic scope" value="Eukaryota"/>
</dbReference>
<gene>
    <name evidence="5" type="ORF">MICPUCDRAFT_53804</name>
</gene>
<keyword evidence="2 3" id="KW-0040">ANK repeat</keyword>
<keyword evidence="6" id="KW-1185">Reference proteome</keyword>